<accession>A0ABX1X4H1</accession>
<dbReference type="SUPFAM" id="SSF53850">
    <property type="entry name" value="Periplasmic binding protein-like II"/>
    <property type="match status" value="1"/>
</dbReference>
<keyword evidence="5" id="KW-0449">Lipoprotein</keyword>
<dbReference type="PROSITE" id="PS51257">
    <property type="entry name" value="PROKAR_LIPOPROTEIN"/>
    <property type="match status" value="1"/>
</dbReference>
<keyword evidence="4" id="KW-0564">Palmitate</keyword>
<evidence type="ECO:0000256" key="1">
    <source>
        <dbReference type="ARBA" id="ARBA00022475"/>
    </source>
</evidence>
<feature type="signal peptide" evidence="6">
    <location>
        <begin position="1"/>
        <end position="20"/>
    </location>
</feature>
<evidence type="ECO:0000256" key="4">
    <source>
        <dbReference type="ARBA" id="ARBA00023139"/>
    </source>
</evidence>
<dbReference type="Pfam" id="PF01547">
    <property type="entry name" value="SBP_bac_1"/>
    <property type="match status" value="1"/>
</dbReference>
<gene>
    <name evidence="7" type="ORF">GC096_04505</name>
</gene>
<dbReference type="PANTHER" id="PTHR43649">
    <property type="entry name" value="ARABINOSE-BINDING PROTEIN-RELATED"/>
    <property type="match status" value="1"/>
</dbReference>
<feature type="chain" id="PRO_5047386670" evidence="6">
    <location>
        <begin position="21"/>
        <end position="441"/>
    </location>
</feature>
<dbReference type="RefSeq" id="WP_171629103.1">
    <property type="nucleotide sequence ID" value="NZ_WHNY01000012.1"/>
</dbReference>
<evidence type="ECO:0000313" key="8">
    <source>
        <dbReference type="Proteomes" id="UP000653578"/>
    </source>
</evidence>
<keyword evidence="2 6" id="KW-0732">Signal</keyword>
<sequence>MRKLSGVLSVVLLLSMFLSACSKEKEIVSASSKEVPIKLWIYPMMNGKNGDGNGNPDDWAKEYARQFKEKHPNVNVSVELLDWAGGTEKIDVSIAAGSPPDLVYTINNFGGVTKYGKMGVLEPIDPFLEKADWDDYSEAVKGAMKYKDKTYLWPWLKLVSGIAINMDLFKERNAVELLPLQRPLRDWTFEEFTKAAQATTFSRSNGSKPDVYGTGVWAKDAPYYMYFNGVANGGNVTNSSFDKTTITDAKFVEGVQFSVDLANKYKVSPPGAAGLTVTNVNDMFLNQQVAMYPSFSNIADQVKKAPKPFEVAFVASPHGPGQETTAWNNVGGFIAFKQKDEEKKKLVMEFAKFITNTENSKIVKTIAVFPARNSTGNLYGDDPVMSYFDKLSNYGNSLFSRAFGMAPVADWEIEFQANLTGARSVKDSLGNLEKTIQKELK</sequence>
<protein>
    <submittedName>
        <fullName evidence="7">Extracellular solute-binding protein</fullName>
    </submittedName>
</protein>
<keyword evidence="3" id="KW-0472">Membrane</keyword>
<evidence type="ECO:0000256" key="2">
    <source>
        <dbReference type="ARBA" id="ARBA00022729"/>
    </source>
</evidence>
<evidence type="ECO:0000256" key="5">
    <source>
        <dbReference type="ARBA" id="ARBA00023288"/>
    </source>
</evidence>
<evidence type="ECO:0000313" key="7">
    <source>
        <dbReference type="EMBL" id="NOU63303.1"/>
    </source>
</evidence>
<evidence type="ECO:0000256" key="6">
    <source>
        <dbReference type="SAM" id="SignalP"/>
    </source>
</evidence>
<keyword evidence="8" id="KW-1185">Reference proteome</keyword>
<dbReference type="PANTHER" id="PTHR43649:SF33">
    <property type="entry name" value="POLYGALACTURONAN_RHAMNOGALACTURONAN-BINDING PROTEIN YTCQ"/>
    <property type="match status" value="1"/>
</dbReference>
<dbReference type="InterPro" id="IPR050490">
    <property type="entry name" value="Bact_solute-bd_prot1"/>
</dbReference>
<evidence type="ECO:0000256" key="3">
    <source>
        <dbReference type="ARBA" id="ARBA00023136"/>
    </source>
</evidence>
<reference evidence="7 8" key="1">
    <citation type="submission" date="2019-10" db="EMBL/GenBank/DDBJ databases">
        <title>Description of Paenibacillus humi sp. nov.</title>
        <authorList>
            <person name="Carlier A."/>
            <person name="Qi S."/>
        </authorList>
    </citation>
    <scope>NUCLEOTIDE SEQUENCE [LARGE SCALE GENOMIC DNA]</scope>
    <source>
        <strain evidence="7 8">LMG 31461</strain>
    </source>
</reference>
<keyword evidence="1" id="KW-1003">Cell membrane</keyword>
<dbReference type="CDD" id="cd13585">
    <property type="entry name" value="PBP2_TMBP_like"/>
    <property type="match status" value="1"/>
</dbReference>
<dbReference type="Proteomes" id="UP000653578">
    <property type="component" value="Unassembled WGS sequence"/>
</dbReference>
<dbReference type="EMBL" id="WHNY01000012">
    <property type="protein sequence ID" value="NOU63303.1"/>
    <property type="molecule type" value="Genomic_DNA"/>
</dbReference>
<dbReference type="InterPro" id="IPR006059">
    <property type="entry name" value="SBP"/>
</dbReference>
<dbReference type="Gene3D" id="3.40.190.10">
    <property type="entry name" value="Periplasmic binding protein-like II"/>
    <property type="match status" value="1"/>
</dbReference>
<organism evidence="7 8">
    <name type="scientific">Paenibacillus plantarum</name>
    <dbReference type="NCBI Taxonomy" id="2654975"/>
    <lineage>
        <taxon>Bacteria</taxon>
        <taxon>Bacillati</taxon>
        <taxon>Bacillota</taxon>
        <taxon>Bacilli</taxon>
        <taxon>Bacillales</taxon>
        <taxon>Paenibacillaceae</taxon>
        <taxon>Paenibacillus</taxon>
    </lineage>
</organism>
<proteinExistence type="predicted"/>
<name>A0ABX1X4H1_9BACL</name>
<comment type="caution">
    <text evidence="7">The sequence shown here is derived from an EMBL/GenBank/DDBJ whole genome shotgun (WGS) entry which is preliminary data.</text>
</comment>